<gene>
    <name evidence="3" type="ORF">NGAL_HAMBI1145_32690</name>
</gene>
<dbReference type="Gene3D" id="3.40.50.720">
    <property type="entry name" value="NAD(P)-binding Rossmann-like Domain"/>
    <property type="match status" value="1"/>
</dbReference>
<dbReference type="PRINTS" id="PR00081">
    <property type="entry name" value="GDHRDH"/>
</dbReference>
<name>A0A0T7FMK6_NEOGA</name>
<evidence type="ECO:0000256" key="2">
    <source>
        <dbReference type="ARBA" id="ARBA00023002"/>
    </source>
</evidence>
<dbReference type="PANTHER" id="PTHR42760:SF133">
    <property type="entry name" value="3-OXOACYL-[ACYL-CARRIER-PROTEIN] REDUCTASE"/>
    <property type="match status" value="1"/>
</dbReference>
<dbReference type="RefSeq" id="WP_052754739.1">
    <property type="nucleotide sequence ID" value="NZ_CCRH01000008.1"/>
</dbReference>
<dbReference type="GO" id="GO:0016616">
    <property type="term" value="F:oxidoreductase activity, acting on the CH-OH group of donors, NAD or NADP as acceptor"/>
    <property type="evidence" value="ECO:0007669"/>
    <property type="project" value="TreeGrafter"/>
</dbReference>
<dbReference type="EMBL" id="CCRH01000008">
    <property type="protein sequence ID" value="CDZ36251.1"/>
    <property type="molecule type" value="Genomic_DNA"/>
</dbReference>
<keyword evidence="2" id="KW-0560">Oxidoreductase</keyword>
<dbReference type="InterPro" id="IPR036291">
    <property type="entry name" value="NAD(P)-bd_dom_sf"/>
</dbReference>
<dbReference type="SUPFAM" id="SSF51735">
    <property type="entry name" value="NAD(P)-binding Rossmann-fold domains"/>
    <property type="match status" value="1"/>
</dbReference>
<protein>
    <submittedName>
        <fullName evidence="3">Sorbitol dehydrogenase (L-iditol 2-dehydrogenase)(Polyol dehydrogenase)</fullName>
    </submittedName>
</protein>
<dbReference type="InterPro" id="IPR002347">
    <property type="entry name" value="SDR_fam"/>
</dbReference>
<dbReference type="AlphaFoldDB" id="A0A0T7FMK6"/>
<reference evidence="3 4" key="1">
    <citation type="submission" date="2014-08" db="EMBL/GenBank/DDBJ databases">
        <authorList>
            <person name="Chen Y.-H."/>
        </authorList>
    </citation>
    <scope>NUCLEOTIDE SEQUENCE [LARGE SCALE GENOMIC DNA]</scope>
</reference>
<comment type="similarity">
    <text evidence="1">Belongs to the short-chain dehydrogenases/reductases (SDR) family.</text>
</comment>
<evidence type="ECO:0000256" key="1">
    <source>
        <dbReference type="ARBA" id="ARBA00006484"/>
    </source>
</evidence>
<evidence type="ECO:0000313" key="4">
    <source>
        <dbReference type="Proteomes" id="UP000046176"/>
    </source>
</evidence>
<dbReference type="PROSITE" id="PS00061">
    <property type="entry name" value="ADH_SHORT"/>
    <property type="match status" value="1"/>
</dbReference>
<dbReference type="Proteomes" id="UP000046176">
    <property type="component" value="Unassembled WGS sequence"/>
</dbReference>
<evidence type="ECO:0000313" key="3">
    <source>
        <dbReference type="EMBL" id="CDZ36251.1"/>
    </source>
</evidence>
<dbReference type="PANTHER" id="PTHR42760">
    <property type="entry name" value="SHORT-CHAIN DEHYDROGENASES/REDUCTASES FAMILY MEMBER"/>
    <property type="match status" value="1"/>
</dbReference>
<organism evidence="3 4">
    <name type="scientific">Neorhizobium galegae bv. officinalis</name>
    <dbReference type="NCBI Taxonomy" id="323656"/>
    <lineage>
        <taxon>Bacteria</taxon>
        <taxon>Pseudomonadati</taxon>
        <taxon>Pseudomonadota</taxon>
        <taxon>Alphaproteobacteria</taxon>
        <taxon>Hyphomicrobiales</taxon>
        <taxon>Rhizobiaceae</taxon>
        <taxon>Rhizobium/Agrobacterium group</taxon>
        <taxon>Neorhizobium</taxon>
    </lineage>
</organism>
<dbReference type="Pfam" id="PF13561">
    <property type="entry name" value="adh_short_C2"/>
    <property type="match status" value="1"/>
</dbReference>
<dbReference type="InterPro" id="IPR020904">
    <property type="entry name" value="Sc_DH/Rdtase_CS"/>
</dbReference>
<proteinExistence type="inferred from homology"/>
<accession>A0A0T7FMK6</accession>
<sequence>MTAVNVTELFFLQQAVAKSMIAAGCRGAIVNIASQAGRRGEAESAVYAATKAAVIRISQSAALTLISKGVRVNAVAPGNIDTPLWRHIDKVVAEHEGLEIDQKMAEVAATIPYGRFADPKGVAQVAIFLASQRAVVGQTFMSTVATY</sequence>